<feature type="compositionally biased region" description="Polar residues" evidence="2">
    <location>
        <begin position="186"/>
        <end position="199"/>
    </location>
</feature>
<keyword evidence="5" id="KW-1185">Reference proteome</keyword>
<accession>A0A485KUU5</accession>
<feature type="coiled-coil region" evidence="1">
    <location>
        <begin position="5"/>
        <end position="56"/>
    </location>
</feature>
<reference evidence="4 5" key="1">
    <citation type="submission" date="2019-03" db="EMBL/GenBank/DDBJ databases">
        <authorList>
            <person name="Gaulin E."/>
            <person name="Dumas B."/>
        </authorList>
    </citation>
    <scope>NUCLEOTIDE SEQUENCE [LARGE SCALE GENOMIC DNA]</scope>
    <source>
        <strain evidence="4">CBS 568.67</strain>
    </source>
</reference>
<dbReference type="EMBL" id="CAADRA010005362">
    <property type="protein sequence ID" value="VFT89004.1"/>
    <property type="molecule type" value="Genomic_DNA"/>
</dbReference>
<proteinExistence type="predicted"/>
<gene>
    <name evidence="4" type="primary">Aste57867_12150</name>
    <name evidence="3" type="ORF">As57867_012105</name>
    <name evidence="4" type="ORF">ASTE57867_12150</name>
</gene>
<feature type="compositionally biased region" description="Polar residues" evidence="2">
    <location>
        <begin position="385"/>
        <end position="396"/>
    </location>
</feature>
<dbReference type="AlphaFoldDB" id="A0A485KUU5"/>
<dbReference type="EMBL" id="VJMH01005341">
    <property type="protein sequence ID" value="KAF0697156.1"/>
    <property type="molecule type" value="Genomic_DNA"/>
</dbReference>
<evidence type="ECO:0000256" key="1">
    <source>
        <dbReference type="SAM" id="Coils"/>
    </source>
</evidence>
<sequence length="869" mass="95343">MEAAVRAMDATLQRVCRRLDSLEERVDAIPQMDATLNRVCRRLESLEAQVDAISQKVPDEVAFDKLHDMMQSLQEALAVQQTNIANNGVKTPIPATSCVHKATQAIDKRRNTVQGSACVPSPAPANIVPLPPAIIPVELIPSPTAQCLNSAIPPKSIQKPMTRQGTNDDDPVRAGSTASLVDKLPANSTKTTDPPQANENPVAVVPRQREPPAAGASKQHSKVDTSPDGATNGHGLVPVVPCRVLWLIWFKVVPSSSMARPLCVLDPLTLQGNDRKHFDNARSVVQWLIECGLIASEQGALCAMATQELMKVFLKALAHCLDVDDGEIEAGGRPVAHPSFRGMTLNQVASLNYVAIATSLGSWPSRSLVPDEMEVRHLAKRPRTDTATPSSIQTTVDHSRGRLNPLKLPPSTPNGLESSEFTYPITTCRHLWTLWFVGDGAVKLGPLRHVAYLGKSHAHRGRQYAATRVMSRMAATAVHLGLADSKDALTHWTKPMLVSIFDQVFGCMVGVQADGTTLVRPGVEQFTHGQVDGMTYAAAEQLLSRAPTAPNSNSVASNSTNLFDGQPLNHSLLRTNCCALWRLWFHGDMEAAVPLEPLRQRTAACYSNIATRQRWIHAKFVIEWMVKMALANDLAASEDELAAMPPSTGEHAFALAVGMKMDGSLSHPAFKTHQYDQVAAWTHLSVYNRLRRLKPGSIFRTRKSPAKLIKPVKMAEPMKITGLMKMVDSSASLVQRTISCHILVDFPDATCRDTWLYWFHGNDNDVGPLRLYTRRCTSNTKERCIKAAYVMHKIKTAALLHNVVASDEALSDLPREKLLEVFDGAFQRFLDVDATGACLRVGFKAFLFEKVAVMPLEAVWKMLIRPRGN</sequence>
<evidence type="ECO:0000313" key="3">
    <source>
        <dbReference type="EMBL" id="KAF0697156.1"/>
    </source>
</evidence>
<evidence type="ECO:0000256" key="2">
    <source>
        <dbReference type="SAM" id="MobiDB-lite"/>
    </source>
</evidence>
<dbReference type="Gene3D" id="1.20.1270.70">
    <property type="entry name" value="Designed single chain three-helix bundle"/>
    <property type="match status" value="1"/>
</dbReference>
<name>A0A485KUU5_9STRA</name>
<organism evidence="4 5">
    <name type="scientific">Aphanomyces stellatus</name>
    <dbReference type="NCBI Taxonomy" id="120398"/>
    <lineage>
        <taxon>Eukaryota</taxon>
        <taxon>Sar</taxon>
        <taxon>Stramenopiles</taxon>
        <taxon>Oomycota</taxon>
        <taxon>Saprolegniomycetes</taxon>
        <taxon>Saprolegniales</taxon>
        <taxon>Verrucalvaceae</taxon>
        <taxon>Aphanomyces</taxon>
    </lineage>
</organism>
<feature type="region of interest" description="Disordered" evidence="2">
    <location>
        <begin position="379"/>
        <end position="415"/>
    </location>
</feature>
<feature type="region of interest" description="Disordered" evidence="2">
    <location>
        <begin position="150"/>
        <end position="232"/>
    </location>
</feature>
<evidence type="ECO:0000313" key="5">
    <source>
        <dbReference type="Proteomes" id="UP000332933"/>
    </source>
</evidence>
<protein>
    <submittedName>
        <fullName evidence="4">Aste57867_12150 protein</fullName>
    </submittedName>
</protein>
<keyword evidence="1" id="KW-0175">Coiled coil</keyword>
<dbReference type="Proteomes" id="UP000332933">
    <property type="component" value="Unassembled WGS sequence"/>
</dbReference>
<reference evidence="3" key="2">
    <citation type="submission" date="2019-06" db="EMBL/GenBank/DDBJ databases">
        <title>Genomics analysis of Aphanomyces spp. identifies a new class of oomycete effector associated with host adaptation.</title>
        <authorList>
            <person name="Gaulin E."/>
        </authorList>
    </citation>
    <scope>NUCLEOTIDE SEQUENCE</scope>
    <source>
        <strain evidence="3">CBS 578.67</strain>
    </source>
</reference>
<evidence type="ECO:0000313" key="4">
    <source>
        <dbReference type="EMBL" id="VFT89004.1"/>
    </source>
</evidence>